<protein>
    <submittedName>
        <fullName evidence="2">CinA family protein</fullName>
    </submittedName>
</protein>
<comment type="caution">
    <text evidence="2">The sequence shown here is derived from an EMBL/GenBank/DDBJ whole genome shotgun (WGS) entry which is preliminary data.</text>
</comment>
<name>A0A4Q9KND4_PROTD</name>
<dbReference type="Gene3D" id="3.90.950.20">
    <property type="entry name" value="CinA-like"/>
    <property type="match status" value="1"/>
</dbReference>
<dbReference type="OrthoDB" id="1253990at2"/>
<evidence type="ECO:0000259" key="1">
    <source>
        <dbReference type="Pfam" id="PF02464"/>
    </source>
</evidence>
<gene>
    <name evidence="2" type="ORF">ET996_03585</name>
</gene>
<dbReference type="AlphaFoldDB" id="A0A4Q9KND4"/>
<dbReference type="SUPFAM" id="SSF142433">
    <property type="entry name" value="CinA-like"/>
    <property type="match status" value="1"/>
</dbReference>
<keyword evidence="3" id="KW-1185">Reference proteome</keyword>
<feature type="domain" description="CinA C-terminal" evidence="1">
    <location>
        <begin position="2"/>
        <end position="159"/>
    </location>
</feature>
<dbReference type="Pfam" id="PF02464">
    <property type="entry name" value="CinA"/>
    <property type="match status" value="1"/>
</dbReference>
<reference evidence="2 3" key="1">
    <citation type="submission" date="2019-01" db="EMBL/GenBank/DDBJ databases">
        <title>Lactibacter flavus gen. nov., sp. nov., a novel bacterium of the family Propionibacteriaceae isolated from raw milk and dairy products.</title>
        <authorList>
            <person name="Huptas C."/>
            <person name="Wenning M."/>
            <person name="Breitenwieser F."/>
            <person name="Doll E."/>
            <person name="Von Neubeck M."/>
            <person name="Busse H.-J."/>
            <person name="Scherer S."/>
        </authorList>
    </citation>
    <scope>NUCLEOTIDE SEQUENCE [LARGE SCALE GENOMIC DNA]</scope>
    <source>
        <strain evidence="3">DSM 22130 / JCM 15804 / WR061</strain>
    </source>
</reference>
<dbReference type="Proteomes" id="UP000291933">
    <property type="component" value="Unassembled WGS sequence"/>
</dbReference>
<dbReference type="EMBL" id="SDMR01000002">
    <property type="protein sequence ID" value="TBT96053.1"/>
    <property type="molecule type" value="Genomic_DNA"/>
</dbReference>
<sequence length="163" mass="16818">MTDLAARVVATMRERDITLATAESLTGGMLGAAITSVPGASKVYLGGVVAYATELKSSLLQVERLEIETFSVVSSQVAQGMAAGISAATGADWCIGVTGVAGPDPQDGHDPGEVWIGVQGPRIGTLAPLVMTQQFQFEGDRSAVRMATVDAALSMLLRILSPV</sequence>
<dbReference type="RefSeq" id="WP_131171168.1">
    <property type="nucleotide sequence ID" value="NZ_FXTL01000002.1"/>
</dbReference>
<dbReference type="InterPro" id="IPR036653">
    <property type="entry name" value="CinA-like_C"/>
</dbReference>
<evidence type="ECO:0000313" key="3">
    <source>
        <dbReference type="Proteomes" id="UP000291933"/>
    </source>
</evidence>
<dbReference type="InterPro" id="IPR008136">
    <property type="entry name" value="CinA_C"/>
</dbReference>
<proteinExistence type="predicted"/>
<dbReference type="NCBIfam" id="TIGR00199">
    <property type="entry name" value="PncC_domain"/>
    <property type="match status" value="1"/>
</dbReference>
<evidence type="ECO:0000313" key="2">
    <source>
        <dbReference type="EMBL" id="TBT96053.1"/>
    </source>
</evidence>
<accession>A0A4Q9KND4</accession>
<organism evidence="2 3">
    <name type="scientific">Propioniciclava tarda</name>
    <dbReference type="NCBI Taxonomy" id="433330"/>
    <lineage>
        <taxon>Bacteria</taxon>
        <taxon>Bacillati</taxon>
        <taxon>Actinomycetota</taxon>
        <taxon>Actinomycetes</taxon>
        <taxon>Propionibacteriales</taxon>
        <taxon>Propionibacteriaceae</taxon>
        <taxon>Propioniciclava</taxon>
    </lineage>
</organism>